<evidence type="ECO:0000313" key="5">
    <source>
        <dbReference type="EMBL" id="QBQ55474.1"/>
    </source>
</evidence>
<dbReference type="InterPro" id="IPR020012">
    <property type="entry name" value="LysM_FimV"/>
</dbReference>
<keyword evidence="3" id="KW-0732">Signal</keyword>
<feature type="region of interest" description="Disordered" evidence="2">
    <location>
        <begin position="416"/>
        <end position="449"/>
    </location>
</feature>
<feature type="domain" description="FimV N-terminal" evidence="4">
    <location>
        <begin position="26"/>
        <end position="133"/>
    </location>
</feature>
<name>A0A4P7C1W4_9GAMM</name>
<dbReference type="InterPro" id="IPR057840">
    <property type="entry name" value="FimV_N"/>
</dbReference>
<dbReference type="InterPro" id="IPR020011">
    <property type="entry name" value="FimV_C"/>
</dbReference>
<sequence length="906" mass="97653">MVRKTIVSVSVAGLLAASSPWEAYSLGLGGIELKSGLNQRFRAEIALHAVRDTSLEDINVKLASSEDFFRAGLDRALVLSTLRFRPLRKETGDIVVEVTSQGPIREPFLNFLLAVAWPQGQLLREYTVLLDPPFLLEPGPSIASSAASGQTPEEAAVPQKAAPPLMAQTSEPNAEPVRASSTAEAGFSTYGPTQSAETLWPIAQQVRPSSSLTPQQMMLALQRANPDAFLQNNINGLKVGQVLKVPIEEEVLEFTPAEAVNQVQQQNEVWATLLEKEAALESELQASEAAGPKERDAQGSMSEGEVKILATSASPFQLQEGVPKAQEGGEIAHLQTQLALAQETLETRTQENEGLQVRLQELEAQVKTLQQLLAAKDAQLAELEETPEEMIQEAQSLAVQGGELELIDALTLSAEELENSASPSSGDVASPPSGGELPETAPVVSSDSLDSLSAREVVANQAPQEAKLAGEVLSEEKESKLEGVFSTWMNLKNLLLLGGSSVLLLALAVLRLRKRKTTEEPTPAMAGQEMEEDEPVQVFAEKMEQVSPLEQEAVDRDDVPASPASAPIENHEAMAEADGYLASGRHHKAAKVLKEALIEEPHRQDLKLKLAEVYHAAGNGNAFAALVEEWAPSQDKDDPLWADLMAMGRDLNPSHPLFASSPQDNEENLEITYHEVLEITSDEDSSENSSDLSPWSLTSDEDTTALFSPSEEKTPEVQLSQAGDETSYLEDVGLEFDLGGMTLAEPNTLADGTADRSVEAEGEEGGIEFTLEDSFSPLGIEENLGESLEALSPNFPEFESPENAPESLVQGIDTGDKESPSLEADDFTPVAPLGDDSREESEEFSPGKTLMEDLDEMEIKLDLARAYMDMGDADGARSILEEVVVAGNEQQRNTGQELLTELAKAS</sequence>
<feature type="compositionally biased region" description="Low complexity" evidence="2">
    <location>
        <begin position="687"/>
        <end position="696"/>
    </location>
</feature>
<feature type="chain" id="PRO_5020769293" evidence="3">
    <location>
        <begin position="24"/>
        <end position="906"/>
    </location>
</feature>
<keyword evidence="6" id="KW-1185">Reference proteome</keyword>
<dbReference type="RefSeq" id="WP_134358733.1">
    <property type="nucleotide sequence ID" value="NZ_CP038033.1"/>
</dbReference>
<dbReference type="EMBL" id="CP038033">
    <property type="protein sequence ID" value="QBQ55474.1"/>
    <property type="molecule type" value="Genomic_DNA"/>
</dbReference>
<evidence type="ECO:0000256" key="2">
    <source>
        <dbReference type="SAM" id="MobiDB-lite"/>
    </source>
</evidence>
<evidence type="ECO:0000313" key="6">
    <source>
        <dbReference type="Proteomes" id="UP000294325"/>
    </source>
</evidence>
<gene>
    <name evidence="5" type="ORF">E3U44_13875</name>
</gene>
<dbReference type="KEGG" id="nwr:E3U44_13875"/>
<feature type="region of interest" description="Disordered" evidence="2">
    <location>
        <begin position="141"/>
        <end position="192"/>
    </location>
</feature>
<evidence type="ECO:0000259" key="4">
    <source>
        <dbReference type="Pfam" id="PF25800"/>
    </source>
</evidence>
<keyword evidence="1" id="KW-0175">Coiled coil</keyword>
<protein>
    <submittedName>
        <fullName evidence="5">Tetratricopeptide repeat protein</fullName>
    </submittedName>
</protein>
<dbReference type="NCBIfam" id="TIGR03504">
    <property type="entry name" value="FimV_Cterm"/>
    <property type="match status" value="1"/>
</dbReference>
<accession>A0A4P7C1W4</accession>
<feature type="coiled-coil region" evidence="1">
    <location>
        <begin position="331"/>
        <end position="386"/>
    </location>
</feature>
<dbReference type="InterPro" id="IPR011990">
    <property type="entry name" value="TPR-like_helical_dom_sf"/>
</dbReference>
<dbReference type="InterPro" id="IPR038440">
    <property type="entry name" value="FimV_C_sf"/>
</dbReference>
<evidence type="ECO:0000256" key="3">
    <source>
        <dbReference type="SAM" id="SignalP"/>
    </source>
</evidence>
<proteinExistence type="predicted"/>
<dbReference type="NCBIfam" id="TIGR03505">
    <property type="entry name" value="FimV_core"/>
    <property type="match status" value="1"/>
</dbReference>
<dbReference type="Pfam" id="PF14559">
    <property type="entry name" value="TPR_19"/>
    <property type="match status" value="1"/>
</dbReference>
<reference evidence="5 6" key="1">
    <citation type="submission" date="2019-03" db="EMBL/GenBank/DDBJ databases">
        <title>The genome sequence of Nitrosococcus wardiae strain D1FHST reveals the archetypal metabolic capacity of ammonia-oxidizing Gammaproteobacteria.</title>
        <authorList>
            <person name="Wang L."/>
            <person name="Lim C.K."/>
            <person name="Hanson T.E."/>
            <person name="Dang H."/>
            <person name="Klotz M.G."/>
        </authorList>
    </citation>
    <scope>NUCLEOTIDE SEQUENCE [LARGE SCALE GENOMIC DNA]</scope>
    <source>
        <strain evidence="5 6">D1FHS</strain>
    </source>
</reference>
<dbReference type="Gene3D" id="1.25.40.10">
    <property type="entry name" value="Tetratricopeptide repeat domain"/>
    <property type="match status" value="1"/>
</dbReference>
<feature type="signal peptide" evidence="3">
    <location>
        <begin position="1"/>
        <end position="23"/>
    </location>
</feature>
<dbReference type="OrthoDB" id="5298707at2"/>
<dbReference type="AlphaFoldDB" id="A0A4P7C1W4"/>
<dbReference type="Proteomes" id="UP000294325">
    <property type="component" value="Chromosome"/>
</dbReference>
<feature type="region of interest" description="Disordered" evidence="2">
    <location>
        <begin position="794"/>
        <end position="849"/>
    </location>
</feature>
<organism evidence="5 6">
    <name type="scientific">Nitrosococcus wardiae</name>
    <dbReference type="NCBI Taxonomy" id="1814290"/>
    <lineage>
        <taxon>Bacteria</taxon>
        <taxon>Pseudomonadati</taxon>
        <taxon>Pseudomonadota</taxon>
        <taxon>Gammaproteobacteria</taxon>
        <taxon>Chromatiales</taxon>
        <taxon>Chromatiaceae</taxon>
        <taxon>Nitrosococcus</taxon>
    </lineage>
</organism>
<feature type="region of interest" description="Disordered" evidence="2">
    <location>
        <begin position="679"/>
        <end position="725"/>
    </location>
</feature>
<evidence type="ECO:0000256" key="1">
    <source>
        <dbReference type="SAM" id="Coils"/>
    </source>
</evidence>
<dbReference type="Gene3D" id="1.20.58.2200">
    <property type="match status" value="1"/>
</dbReference>
<dbReference type="Pfam" id="PF25800">
    <property type="entry name" value="FimV_N"/>
    <property type="match status" value="1"/>
</dbReference>